<dbReference type="InterPro" id="IPR018316">
    <property type="entry name" value="Tubulin/FtsZ_2-layer-sand-dom"/>
</dbReference>
<comment type="caution">
    <text evidence="17">The sequence shown here is derived from an EMBL/GenBank/DDBJ whole genome shotgun (WGS) entry which is preliminary data.</text>
</comment>
<dbReference type="Pfam" id="PF03953">
    <property type="entry name" value="Tubulin_C"/>
    <property type="match status" value="1"/>
</dbReference>
<feature type="domain" description="Tubulin/FtsZ 2-layer sandwich" evidence="16">
    <location>
        <begin position="252"/>
        <end position="389"/>
    </location>
</feature>
<evidence type="ECO:0000256" key="10">
    <source>
        <dbReference type="ARBA" id="ARBA00023134"/>
    </source>
</evidence>
<dbReference type="CDD" id="cd02187">
    <property type="entry name" value="beta_tubulin"/>
    <property type="match status" value="1"/>
</dbReference>
<evidence type="ECO:0000256" key="5">
    <source>
        <dbReference type="ARBA" id="ARBA00022490"/>
    </source>
</evidence>
<organism evidence="17 18">
    <name type="scientific">Ephemerocybe angulata</name>
    <dbReference type="NCBI Taxonomy" id="980116"/>
    <lineage>
        <taxon>Eukaryota</taxon>
        <taxon>Fungi</taxon>
        <taxon>Dikarya</taxon>
        <taxon>Basidiomycota</taxon>
        <taxon>Agaricomycotina</taxon>
        <taxon>Agaricomycetes</taxon>
        <taxon>Agaricomycetidae</taxon>
        <taxon>Agaricales</taxon>
        <taxon>Agaricineae</taxon>
        <taxon>Psathyrellaceae</taxon>
        <taxon>Ephemerocybe</taxon>
    </lineage>
</organism>
<name>A0A8H6I737_9AGAR</name>
<dbReference type="SMART" id="SM00865">
    <property type="entry name" value="Tubulin_C"/>
    <property type="match status" value="1"/>
</dbReference>
<evidence type="ECO:0000256" key="9">
    <source>
        <dbReference type="ARBA" id="ARBA00022842"/>
    </source>
</evidence>
<keyword evidence="11" id="KW-0206">Cytoskeleton</keyword>
<dbReference type="Gene3D" id="3.40.50.1440">
    <property type="entry name" value="Tubulin/FtsZ, GTPase domain"/>
    <property type="match status" value="1"/>
</dbReference>
<reference evidence="17 18" key="1">
    <citation type="submission" date="2020-07" db="EMBL/GenBank/DDBJ databases">
        <title>Comparative genomics of pyrophilous fungi reveals a link between fire events and developmental genes.</title>
        <authorList>
            <consortium name="DOE Joint Genome Institute"/>
            <person name="Steindorff A.S."/>
            <person name="Carver A."/>
            <person name="Calhoun S."/>
            <person name="Stillman K."/>
            <person name="Liu H."/>
            <person name="Lipzen A."/>
            <person name="Pangilinan J."/>
            <person name="Labutti K."/>
            <person name="Bruns T.D."/>
            <person name="Grigoriev I.V."/>
        </authorList>
    </citation>
    <scope>NUCLEOTIDE SEQUENCE [LARGE SCALE GENOMIC DNA]</scope>
    <source>
        <strain evidence="17 18">CBS 144469</strain>
    </source>
</reference>
<dbReference type="PRINTS" id="PR01163">
    <property type="entry name" value="BETATUBULIN"/>
</dbReference>
<dbReference type="OrthoDB" id="1662883at2759"/>
<comment type="cofactor">
    <cofactor evidence="1">
        <name>Mg(2+)</name>
        <dbReference type="ChEBI" id="CHEBI:18420"/>
    </cofactor>
</comment>
<keyword evidence="5" id="KW-0963">Cytoplasm</keyword>
<dbReference type="Proteomes" id="UP000521943">
    <property type="component" value="Unassembled WGS sequence"/>
</dbReference>
<gene>
    <name evidence="17" type="ORF">DFP72DRAFT_884215</name>
</gene>
<evidence type="ECO:0000256" key="3">
    <source>
        <dbReference type="ARBA" id="ARBA00009636"/>
    </source>
</evidence>
<comment type="function">
    <text evidence="12 13">Tubulin is the major constituent of microtubules, a cylinder consisting of laterally associated linear protofilaments composed of alpha- and beta-tubulin heterodimers. Microtubules grow by the addition of GTP-tubulin dimers to the microtubule end, where a stabilizing cap forms. Below the cap, tubulin dimers are in GDP-bound state, owing to GTPase activity of alpha-tubulin.</text>
</comment>
<evidence type="ECO:0000256" key="13">
    <source>
        <dbReference type="RuleBase" id="RU000352"/>
    </source>
</evidence>
<dbReference type="Pfam" id="PF00091">
    <property type="entry name" value="Tubulin"/>
    <property type="match status" value="1"/>
</dbReference>
<dbReference type="FunFam" id="3.40.50.1440:FF:000006">
    <property type="entry name" value="Tubulin beta chain"/>
    <property type="match status" value="1"/>
</dbReference>
<dbReference type="Gene3D" id="1.10.287.600">
    <property type="entry name" value="Helix hairpin bin"/>
    <property type="match status" value="1"/>
</dbReference>
<dbReference type="InterPro" id="IPR017975">
    <property type="entry name" value="Tubulin_CS"/>
</dbReference>
<proteinExistence type="inferred from homology"/>
<evidence type="ECO:0000256" key="8">
    <source>
        <dbReference type="ARBA" id="ARBA00022741"/>
    </source>
</evidence>
<evidence type="ECO:0000256" key="4">
    <source>
        <dbReference type="ARBA" id="ARBA00011747"/>
    </source>
</evidence>
<evidence type="ECO:0000256" key="1">
    <source>
        <dbReference type="ARBA" id="ARBA00001946"/>
    </source>
</evidence>
<dbReference type="SUPFAM" id="SSF52490">
    <property type="entry name" value="Tubulin nucleotide-binding domain-like"/>
    <property type="match status" value="1"/>
</dbReference>
<dbReference type="GO" id="GO:0005200">
    <property type="term" value="F:structural constituent of cytoskeleton"/>
    <property type="evidence" value="ECO:0007669"/>
    <property type="project" value="InterPro"/>
</dbReference>
<dbReference type="AlphaFoldDB" id="A0A8H6I737"/>
<dbReference type="GO" id="GO:0046872">
    <property type="term" value="F:metal ion binding"/>
    <property type="evidence" value="ECO:0007669"/>
    <property type="project" value="UniProtKB-KW"/>
</dbReference>
<dbReference type="GO" id="GO:0007017">
    <property type="term" value="P:microtubule-based process"/>
    <property type="evidence" value="ECO:0007669"/>
    <property type="project" value="InterPro"/>
</dbReference>
<keyword evidence="6 13" id="KW-0493">Microtubule</keyword>
<dbReference type="InterPro" id="IPR036525">
    <property type="entry name" value="Tubulin/FtsZ_GTPase_sf"/>
</dbReference>
<dbReference type="InterPro" id="IPR037103">
    <property type="entry name" value="Tubulin/FtsZ-like_C"/>
</dbReference>
<dbReference type="PROSITE" id="PS00227">
    <property type="entry name" value="TUBULIN"/>
    <property type="match status" value="1"/>
</dbReference>
<evidence type="ECO:0000256" key="6">
    <source>
        <dbReference type="ARBA" id="ARBA00022701"/>
    </source>
</evidence>
<comment type="subcellular location">
    <subcellularLocation>
        <location evidence="2">Cytoplasm</location>
        <location evidence="2">Cytoskeleton</location>
    </subcellularLocation>
</comment>
<keyword evidence="8 13" id="KW-0547">Nucleotide-binding</keyword>
<dbReference type="SUPFAM" id="SSF55307">
    <property type="entry name" value="Tubulin C-terminal domain-like"/>
    <property type="match status" value="1"/>
</dbReference>
<evidence type="ECO:0000256" key="12">
    <source>
        <dbReference type="ARBA" id="ARBA00034296"/>
    </source>
</evidence>
<sequence>MPASREIINIQAGQAGNQVGETFWHMLLAEHGLDKDGFYHGSDPLQLQRVGTYFDEIESSGATKYVPRSVQVDLEAGVCNKIKGGSLGKLFRPDTYLHAEVGAGNNWAKGYYTEGAELVDSILDIIRKQTESCDALQGFQILQSLGGGTGAGLGSLLLSKLREEFPDRMVSTYSIFPSPKVSETVVEPYNALLSIHQLVENADLTITIDNEALYDICTRTMKIANPEFEHLNHLVAKVMCGVSTSLRFPGQLNGDLRKLGMNLVPFPRLHFLMPSYAPIFDGAASSFNRIGVAELTKELFDRKNLFVACDPRFGRYLTAATIFRGPISSREAEYAVRDLQQKNTQHFVEWIPDNVSVSLVQVPPVGQPQAAVALSNSTSIQEVFKRTLESFSAMYKRRAFLHWYTGEGMDVMEFTEAESNIQDMIAEYQQYQEASIDEEEGDYYEEQTYEEAAPDEGAGAYEEGTSEGGAGEDEFQ</sequence>
<keyword evidence="18" id="KW-1185">Reference proteome</keyword>
<dbReference type="InterPro" id="IPR023123">
    <property type="entry name" value="Tubulin_C"/>
</dbReference>
<evidence type="ECO:0000313" key="17">
    <source>
        <dbReference type="EMBL" id="KAF6759789.1"/>
    </source>
</evidence>
<comment type="similarity">
    <text evidence="3 13">Belongs to the tubulin family.</text>
</comment>
<dbReference type="PRINTS" id="PR01161">
    <property type="entry name" value="TUBULIN"/>
</dbReference>
<evidence type="ECO:0000313" key="18">
    <source>
        <dbReference type="Proteomes" id="UP000521943"/>
    </source>
</evidence>
<dbReference type="SMART" id="SM00864">
    <property type="entry name" value="Tubulin"/>
    <property type="match status" value="1"/>
</dbReference>
<feature type="region of interest" description="Disordered" evidence="14">
    <location>
        <begin position="438"/>
        <end position="476"/>
    </location>
</feature>
<dbReference type="GO" id="GO:0005525">
    <property type="term" value="F:GTP binding"/>
    <property type="evidence" value="ECO:0007669"/>
    <property type="project" value="UniProtKB-UniRule"/>
</dbReference>
<dbReference type="GO" id="GO:0005874">
    <property type="term" value="C:microtubule"/>
    <property type="evidence" value="ECO:0007669"/>
    <property type="project" value="UniProtKB-KW"/>
</dbReference>
<protein>
    <recommendedName>
        <fullName evidence="13">Tubulin beta chain</fullName>
    </recommendedName>
</protein>
<evidence type="ECO:0000259" key="16">
    <source>
        <dbReference type="SMART" id="SM00865"/>
    </source>
</evidence>
<evidence type="ECO:0000256" key="2">
    <source>
        <dbReference type="ARBA" id="ARBA00004245"/>
    </source>
</evidence>
<dbReference type="InterPro" id="IPR000217">
    <property type="entry name" value="Tubulin"/>
</dbReference>
<feature type="domain" description="Tubulin/FtsZ GTPase" evidence="15">
    <location>
        <begin position="50"/>
        <end position="250"/>
    </location>
</feature>
<evidence type="ECO:0000256" key="11">
    <source>
        <dbReference type="ARBA" id="ARBA00023212"/>
    </source>
</evidence>
<dbReference type="InterPro" id="IPR003008">
    <property type="entry name" value="Tubulin_FtsZ_GTPase"/>
</dbReference>
<feature type="compositionally biased region" description="Acidic residues" evidence="14">
    <location>
        <begin position="438"/>
        <end position="454"/>
    </location>
</feature>
<keyword evidence="10 13" id="KW-0342">GTP-binding</keyword>
<dbReference type="Gene3D" id="3.30.1330.20">
    <property type="entry name" value="Tubulin/FtsZ, C-terminal domain"/>
    <property type="match status" value="1"/>
</dbReference>
<dbReference type="InterPro" id="IPR008280">
    <property type="entry name" value="Tub_FtsZ_C"/>
</dbReference>
<comment type="subunit">
    <text evidence="4 13">Dimer of alpha and beta chains. A typical microtubule is a hollow water-filled tube with an outer diameter of 25 nm and an inner diameter of 15 nM. Alpha-beta heterodimers associate head-to-tail to form protofilaments running lengthwise along the microtubule wall with the beta-tubulin subunit facing the microtubule plus end conferring a structural polarity. Microtubules usually have 13 protofilaments but different protofilament numbers can be found in some organisms and specialized cells.</text>
</comment>
<dbReference type="FunFam" id="1.10.287.600:FF:000013">
    <property type="entry name" value="Tubulin beta chain"/>
    <property type="match status" value="1"/>
</dbReference>
<dbReference type="GO" id="GO:0003924">
    <property type="term" value="F:GTPase activity"/>
    <property type="evidence" value="ECO:0007669"/>
    <property type="project" value="InterPro"/>
</dbReference>
<dbReference type="PANTHER" id="PTHR11588">
    <property type="entry name" value="TUBULIN"/>
    <property type="match status" value="1"/>
</dbReference>
<keyword evidence="9" id="KW-0460">Magnesium</keyword>
<evidence type="ECO:0000256" key="7">
    <source>
        <dbReference type="ARBA" id="ARBA00022723"/>
    </source>
</evidence>
<keyword evidence="7" id="KW-0479">Metal-binding</keyword>
<dbReference type="InterPro" id="IPR002453">
    <property type="entry name" value="Beta_tubulin"/>
</dbReference>
<evidence type="ECO:0000256" key="14">
    <source>
        <dbReference type="SAM" id="MobiDB-lite"/>
    </source>
</evidence>
<accession>A0A8H6I737</accession>
<dbReference type="EMBL" id="JACGCI010000014">
    <property type="protein sequence ID" value="KAF6759789.1"/>
    <property type="molecule type" value="Genomic_DNA"/>
</dbReference>
<evidence type="ECO:0000259" key="15">
    <source>
        <dbReference type="SMART" id="SM00864"/>
    </source>
</evidence>